<reference evidence="7" key="1">
    <citation type="journal article" date="2019" name="Int. J. Syst. Evol. Microbiol.">
        <title>The Global Catalogue of Microorganisms (GCM) 10K type strain sequencing project: providing services to taxonomists for standard genome sequencing and annotation.</title>
        <authorList>
            <consortium name="The Broad Institute Genomics Platform"/>
            <consortium name="The Broad Institute Genome Sequencing Center for Infectious Disease"/>
            <person name="Wu L."/>
            <person name="Ma J."/>
        </authorList>
    </citation>
    <scope>NUCLEOTIDE SEQUENCE [LARGE SCALE GENOMIC DNA]</scope>
    <source>
        <strain evidence="7">CECT 7069</strain>
    </source>
</reference>
<dbReference type="InterPro" id="IPR022927">
    <property type="entry name" value="RppH"/>
</dbReference>
<comment type="cofactor">
    <cofactor evidence="1">
        <name>Mn(2+)</name>
        <dbReference type="ChEBI" id="CHEBI:29035"/>
    </cofactor>
</comment>
<dbReference type="InterPro" id="IPR015797">
    <property type="entry name" value="NUDIX_hydrolase-like_dom_sf"/>
</dbReference>
<evidence type="ECO:0000256" key="3">
    <source>
        <dbReference type="ARBA" id="ARBA00022801"/>
    </source>
</evidence>
<comment type="caution">
    <text evidence="6">The sequence shown here is derived from an EMBL/GenBank/DDBJ whole genome shotgun (WGS) entry which is preliminary data.</text>
</comment>
<dbReference type="RefSeq" id="WP_238223641.1">
    <property type="nucleotide sequence ID" value="NZ_BPQD01000007.1"/>
</dbReference>
<organism evidence="6 7">
    <name type="scientific">Methylobacterium adhaesivum</name>
    <dbReference type="NCBI Taxonomy" id="333297"/>
    <lineage>
        <taxon>Bacteria</taxon>
        <taxon>Pseudomonadati</taxon>
        <taxon>Pseudomonadota</taxon>
        <taxon>Alphaproteobacteria</taxon>
        <taxon>Hyphomicrobiales</taxon>
        <taxon>Methylobacteriaceae</taxon>
        <taxon>Methylobacterium</taxon>
    </lineage>
</organism>
<name>A0ABT8BCQ0_9HYPH</name>
<comment type="similarity">
    <text evidence="4">Belongs to the Nudix hydrolase family. RppH subfamily.</text>
</comment>
<dbReference type="PANTHER" id="PTHR11839">
    <property type="entry name" value="UDP/ADP-SUGAR PYROPHOSPHATASE"/>
    <property type="match status" value="1"/>
</dbReference>
<keyword evidence="7" id="KW-1185">Reference proteome</keyword>
<feature type="domain" description="Nudix hydrolase" evidence="5">
    <location>
        <begin position="17"/>
        <end position="173"/>
    </location>
</feature>
<evidence type="ECO:0000256" key="4">
    <source>
        <dbReference type="HAMAP-Rule" id="MF_00298"/>
    </source>
</evidence>
<comment type="cofactor">
    <cofactor evidence="2">
        <name>Mg(2+)</name>
        <dbReference type="ChEBI" id="CHEBI:18420"/>
    </cofactor>
</comment>
<evidence type="ECO:0000259" key="5">
    <source>
        <dbReference type="PROSITE" id="PS51462"/>
    </source>
</evidence>
<dbReference type="InterPro" id="IPR020084">
    <property type="entry name" value="NUDIX_hydrolase_CS"/>
</dbReference>
<dbReference type="Pfam" id="PF00293">
    <property type="entry name" value="NUDIX"/>
    <property type="match status" value="1"/>
</dbReference>
<dbReference type="GO" id="GO:0016787">
    <property type="term" value="F:hydrolase activity"/>
    <property type="evidence" value="ECO:0007669"/>
    <property type="project" value="UniProtKB-KW"/>
</dbReference>
<evidence type="ECO:0000313" key="7">
    <source>
        <dbReference type="Proteomes" id="UP001224644"/>
    </source>
</evidence>
<feature type="short sequence motif" description="Nudix box" evidence="4">
    <location>
        <begin position="58"/>
        <end position="79"/>
    </location>
</feature>
<comment type="cofactor">
    <cofactor evidence="4">
        <name>a divalent metal cation</name>
        <dbReference type="ChEBI" id="CHEBI:60240"/>
    </cofactor>
</comment>
<gene>
    <name evidence="4" type="primary">rppH</name>
    <name evidence="4" type="synonym">nudH</name>
    <name evidence="6" type="ORF">QWZ12_01635</name>
</gene>
<dbReference type="SUPFAM" id="SSF55811">
    <property type="entry name" value="Nudix"/>
    <property type="match status" value="1"/>
</dbReference>
<dbReference type="PANTHER" id="PTHR11839:SF22">
    <property type="entry name" value="NUDIX HYDROLASE 26, CHLOROPLASTIC"/>
    <property type="match status" value="1"/>
</dbReference>
<evidence type="ECO:0000256" key="2">
    <source>
        <dbReference type="ARBA" id="ARBA00001946"/>
    </source>
</evidence>
<dbReference type="CDD" id="cd03671">
    <property type="entry name" value="NUDIX_Ap4A_hydrolase_plant_like"/>
    <property type="match status" value="1"/>
</dbReference>
<dbReference type="Proteomes" id="UP001224644">
    <property type="component" value="Unassembled WGS sequence"/>
</dbReference>
<dbReference type="HAMAP" id="MF_00298">
    <property type="entry name" value="Nudix_RppH"/>
    <property type="match status" value="1"/>
</dbReference>
<proteinExistence type="inferred from homology"/>
<keyword evidence="3 4" id="KW-0378">Hydrolase</keyword>
<dbReference type="NCBIfam" id="NF001938">
    <property type="entry name" value="PRK00714.1-5"/>
    <property type="match status" value="1"/>
</dbReference>
<dbReference type="PROSITE" id="PS51462">
    <property type="entry name" value="NUDIX"/>
    <property type="match status" value="1"/>
</dbReference>
<dbReference type="Gene3D" id="3.90.79.10">
    <property type="entry name" value="Nucleoside Triphosphate Pyrophosphohydrolase"/>
    <property type="match status" value="1"/>
</dbReference>
<evidence type="ECO:0000256" key="1">
    <source>
        <dbReference type="ARBA" id="ARBA00001936"/>
    </source>
</evidence>
<accession>A0ABT8BCQ0</accession>
<protein>
    <recommendedName>
        <fullName evidence="4">RNA pyrophosphohydrolase</fullName>
        <ecNumber evidence="4">3.6.1.-</ecNumber>
    </recommendedName>
    <alternativeName>
        <fullName evidence="4">(Di)nucleoside polyphosphate hydrolase</fullName>
    </alternativeName>
</protein>
<evidence type="ECO:0000313" key="6">
    <source>
        <dbReference type="EMBL" id="MDN3589305.1"/>
    </source>
</evidence>
<dbReference type="EMBL" id="JAUFPX010000002">
    <property type="protein sequence ID" value="MDN3589305.1"/>
    <property type="molecule type" value="Genomic_DNA"/>
</dbReference>
<dbReference type="InterPro" id="IPR020476">
    <property type="entry name" value="Nudix_hydrolase"/>
</dbReference>
<dbReference type="InterPro" id="IPR000086">
    <property type="entry name" value="NUDIX_hydrolase_dom"/>
</dbReference>
<dbReference type="PROSITE" id="PS00893">
    <property type="entry name" value="NUDIX_BOX"/>
    <property type="match status" value="1"/>
</dbReference>
<comment type="function">
    <text evidence="4">Accelerates the degradation of transcripts by removing pyrophosphate from the 5'-end of triphosphorylated RNA, leading to a more labile monophosphorylated state that can stimulate subsequent ribonuclease cleavage.</text>
</comment>
<sequence>MVTPMTVLSDTSGTELPYRACVGITLIARSGLVFIGRRRSDAGPEHVADGRAWQMPQGGIDPGEAPHAAALRELYEETNVAPGSVRLLAEASDWLSYDLPPAVLKQVWKGRYRGQTQKWFAFGFLGDDSEIDVAAPGGGAHPSEFDAWRWEPMVGLPDLIVPFKRPVYEGVVAAFGGLVDWHGPA</sequence>
<dbReference type="PRINTS" id="PR00502">
    <property type="entry name" value="NUDIXFAMILY"/>
</dbReference>
<dbReference type="EC" id="3.6.1.-" evidence="4"/>